<dbReference type="Proteomes" id="UP001165587">
    <property type="component" value="Unassembled WGS sequence"/>
</dbReference>
<reference evidence="2" key="1">
    <citation type="submission" date="2022-08" db="EMBL/GenBank/DDBJ databases">
        <authorList>
            <person name="Deng Y."/>
            <person name="Han X.-F."/>
            <person name="Zhang Y.-Q."/>
        </authorList>
    </citation>
    <scope>NUCLEOTIDE SEQUENCE</scope>
    <source>
        <strain evidence="2">CPCC 203407</strain>
    </source>
</reference>
<dbReference type="Pfam" id="PF12697">
    <property type="entry name" value="Abhydrolase_6"/>
    <property type="match status" value="1"/>
</dbReference>
<evidence type="ECO:0000313" key="2">
    <source>
        <dbReference type="EMBL" id="MCS5727808.1"/>
    </source>
</evidence>
<dbReference type="InterPro" id="IPR000073">
    <property type="entry name" value="AB_hydrolase_1"/>
</dbReference>
<dbReference type="RefSeq" id="WP_259530862.1">
    <property type="nucleotide sequence ID" value="NZ_JANLCK010000015.1"/>
</dbReference>
<protein>
    <submittedName>
        <fullName evidence="2">Alpha/beta hydrolase</fullName>
    </submittedName>
</protein>
<sequence length="234" mass="24683">MDVILIAGFWLTGESWSEVAPGLRSAGLTVHTPTLEGLSSVDDDRSGVTLATHIAEVVELVDELTADGGQVVLVGHSGGGAVIHGAVDARPGKVARSIYVDSWPTAHGMAINESLEAEGSDVPLPDWSSFGDTDLFDLTDEQREWFRSIAVPQPVGVARSPQQLSDTGRFDVPITLIATTFTKEEVGEYVGSGHPMFAEIGSIRSVDVVEIPTGHWPQFTRPAELAGAIVGAVG</sequence>
<name>A0AA42BX05_9MICO</name>
<dbReference type="SUPFAM" id="SSF53474">
    <property type="entry name" value="alpha/beta-Hydrolases"/>
    <property type="match status" value="1"/>
</dbReference>
<gene>
    <name evidence="2" type="ORF">N1028_18080</name>
</gene>
<evidence type="ECO:0000313" key="3">
    <source>
        <dbReference type="Proteomes" id="UP001165587"/>
    </source>
</evidence>
<feature type="domain" description="AB hydrolase-1" evidence="1">
    <location>
        <begin position="3"/>
        <end position="227"/>
    </location>
</feature>
<dbReference type="Gene3D" id="3.40.50.1820">
    <property type="entry name" value="alpha/beta hydrolase"/>
    <property type="match status" value="1"/>
</dbReference>
<evidence type="ECO:0000259" key="1">
    <source>
        <dbReference type="Pfam" id="PF12697"/>
    </source>
</evidence>
<dbReference type="EMBL" id="JANLCK010000015">
    <property type="protein sequence ID" value="MCS5727808.1"/>
    <property type="molecule type" value="Genomic_DNA"/>
</dbReference>
<dbReference type="InterPro" id="IPR052897">
    <property type="entry name" value="Sec-Metab_Biosynth_Hydrolase"/>
</dbReference>
<dbReference type="AlphaFoldDB" id="A0AA42BX05"/>
<comment type="caution">
    <text evidence="2">The sequence shown here is derived from an EMBL/GenBank/DDBJ whole genome shotgun (WGS) entry which is preliminary data.</text>
</comment>
<proteinExistence type="predicted"/>
<dbReference type="PANTHER" id="PTHR37017">
    <property type="entry name" value="AB HYDROLASE-1 DOMAIN-CONTAINING PROTEIN-RELATED"/>
    <property type="match status" value="1"/>
</dbReference>
<accession>A0AA42BX05</accession>
<keyword evidence="3" id="KW-1185">Reference proteome</keyword>
<dbReference type="GO" id="GO:0016787">
    <property type="term" value="F:hydrolase activity"/>
    <property type="evidence" value="ECO:0007669"/>
    <property type="project" value="UniProtKB-KW"/>
</dbReference>
<keyword evidence="2" id="KW-0378">Hydrolase</keyword>
<dbReference type="InterPro" id="IPR029058">
    <property type="entry name" value="AB_hydrolase_fold"/>
</dbReference>
<dbReference type="PANTHER" id="PTHR37017:SF10">
    <property type="entry name" value="AB HYDROLASE-1 DOMAIN-CONTAINING PROTEIN"/>
    <property type="match status" value="1"/>
</dbReference>
<organism evidence="2 3">
    <name type="scientific">Herbiconiux oxytropis</name>
    <dbReference type="NCBI Taxonomy" id="2970915"/>
    <lineage>
        <taxon>Bacteria</taxon>
        <taxon>Bacillati</taxon>
        <taxon>Actinomycetota</taxon>
        <taxon>Actinomycetes</taxon>
        <taxon>Micrococcales</taxon>
        <taxon>Microbacteriaceae</taxon>
        <taxon>Herbiconiux</taxon>
    </lineage>
</organism>